<dbReference type="Ensembl" id="ENSECRT00000016447.1">
    <property type="protein sequence ID" value="ENSECRP00000016158.1"/>
    <property type="gene ID" value="ENSECRG00000010788.1"/>
</dbReference>
<keyword evidence="4" id="KW-1185">Reference proteome</keyword>
<dbReference type="PANTHER" id="PTHR16015">
    <property type="entry name" value="TRANSMEMBRANE PROTEIN 51"/>
    <property type="match status" value="1"/>
</dbReference>
<keyword evidence="2" id="KW-0812">Transmembrane</keyword>
<evidence type="ECO:0000256" key="1">
    <source>
        <dbReference type="SAM" id="MobiDB-lite"/>
    </source>
</evidence>
<dbReference type="PANTHER" id="PTHR16015:SF0">
    <property type="entry name" value="TRANSMEMBRANE PROTEIN 51"/>
    <property type="match status" value="1"/>
</dbReference>
<sequence length="252" mass="27288">MAQSSNSSGSQYALSALGIGLIALGIVMIVWTMAPGNSITMGNSSKPDSGTDATKGKTTSIAFVLLGAGVVMLLLAICLTVRNKRTQRRREATPPNIHYDENRPPQAAGRIEEVPRAVYDVPSYEEVVGSAEYPVRQSNLPAASLPSYESLVDADAVLTAMPATSATDAPVVTQTTQQQLPPQQQSGPQNQRPSRRLRPLKIRRIMSEKLHLKDIRLNVETHNQNKLVSIEPLTPPPQYDDTIMDKIPGPSV</sequence>
<dbReference type="Pfam" id="PF15345">
    <property type="entry name" value="TMEM51"/>
    <property type="match status" value="1"/>
</dbReference>
<feature type="transmembrane region" description="Helical" evidence="2">
    <location>
        <begin position="12"/>
        <end position="34"/>
    </location>
</feature>
<keyword evidence="2" id="KW-0472">Membrane</keyword>
<dbReference type="GeneTree" id="ENSGT00390000009278"/>
<dbReference type="InterPro" id="IPR029265">
    <property type="entry name" value="TMEM51"/>
</dbReference>
<gene>
    <name evidence="3" type="primary">TMEM51</name>
    <name evidence="3" type="synonym">LOC114656279</name>
</gene>
<evidence type="ECO:0000313" key="3">
    <source>
        <dbReference type="Ensembl" id="ENSECRP00000016158.1"/>
    </source>
</evidence>
<proteinExistence type="predicted"/>
<dbReference type="Proteomes" id="UP000694620">
    <property type="component" value="Chromosome 8"/>
</dbReference>
<evidence type="ECO:0000256" key="2">
    <source>
        <dbReference type="SAM" id="Phobius"/>
    </source>
</evidence>
<evidence type="ECO:0000313" key="4">
    <source>
        <dbReference type="Proteomes" id="UP000694620"/>
    </source>
</evidence>
<feature type="transmembrane region" description="Helical" evidence="2">
    <location>
        <begin position="61"/>
        <end position="81"/>
    </location>
</feature>
<feature type="region of interest" description="Disordered" evidence="1">
    <location>
        <begin position="168"/>
        <end position="198"/>
    </location>
</feature>
<dbReference type="OrthoDB" id="8946153at2759"/>
<reference evidence="3" key="1">
    <citation type="submission" date="2021-06" db="EMBL/GenBank/DDBJ databases">
        <authorList>
            <consortium name="Wellcome Sanger Institute Data Sharing"/>
        </authorList>
    </citation>
    <scope>NUCLEOTIDE SEQUENCE [LARGE SCALE GENOMIC DNA]</scope>
</reference>
<feature type="region of interest" description="Disordered" evidence="1">
    <location>
        <begin position="229"/>
        <end position="252"/>
    </location>
</feature>
<reference evidence="3" key="2">
    <citation type="submission" date="2025-08" db="UniProtKB">
        <authorList>
            <consortium name="Ensembl"/>
        </authorList>
    </citation>
    <scope>IDENTIFICATION</scope>
</reference>
<name>A0A8C4XA92_ERPCA</name>
<accession>A0A8C4XA92</accession>
<dbReference type="AlphaFoldDB" id="A0A8C4XA92"/>
<organism evidence="3 4">
    <name type="scientific">Erpetoichthys calabaricus</name>
    <name type="common">Rope fish</name>
    <name type="synonym">Calamoichthys calabaricus</name>
    <dbReference type="NCBI Taxonomy" id="27687"/>
    <lineage>
        <taxon>Eukaryota</taxon>
        <taxon>Metazoa</taxon>
        <taxon>Chordata</taxon>
        <taxon>Craniata</taxon>
        <taxon>Vertebrata</taxon>
        <taxon>Euteleostomi</taxon>
        <taxon>Actinopterygii</taxon>
        <taxon>Polypteriformes</taxon>
        <taxon>Polypteridae</taxon>
        <taxon>Erpetoichthys</taxon>
    </lineage>
</organism>
<reference evidence="3" key="3">
    <citation type="submission" date="2025-09" db="UniProtKB">
        <authorList>
            <consortium name="Ensembl"/>
        </authorList>
    </citation>
    <scope>IDENTIFICATION</scope>
</reference>
<keyword evidence="2" id="KW-1133">Transmembrane helix</keyword>
<protein>
    <submittedName>
        <fullName evidence="3">Transmembrane protein 51b</fullName>
    </submittedName>
</protein>
<feature type="compositionally biased region" description="Low complexity" evidence="1">
    <location>
        <begin position="173"/>
        <end position="191"/>
    </location>
</feature>